<evidence type="ECO:0000313" key="2">
    <source>
        <dbReference type="EMBL" id="OIW18757.1"/>
    </source>
</evidence>
<dbReference type="Proteomes" id="UP000188354">
    <property type="component" value="Chromosome LG01"/>
</dbReference>
<evidence type="ECO:0000313" key="3">
    <source>
        <dbReference type="Proteomes" id="UP000188354"/>
    </source>
</evidence>
<accession>A0A4P1RVD7</accession>
<dbReference type="EMBL" id="CM007361">
    <property type="protein sequence ID" value="OIW18757.1"/>
    <property type="molecule type" value="Genomic_DNA"/>
</dbReference>
<dbReference type="KEGG" id="lang:109356345"/>
<feature type="region of interest" description="Disordered" evidence="1">
    <location>
        <begin position="1"/>
        <end position="21"/>
    </location>
</feature>
<sequence length="157" mass="17478">MQISGSETQRPNSVGDSKLDTPPLHVIEVESVKCDSCGFTEECTISYISKLRQKYQGRWLCGLCVEAVKDEVVRSNRLITTEEALNRHIIFCREFQSTSTPLSEKEQPIFVMGRIFRRSLDSPRPLRSNSSGSLPGVHAVLAPPLMRSKSCFSSVSG</sequence>
<dbReference type="OrthoDB" id="1911663at2759"/>
<gene>
    <name evidence="2" type="ORF">TanjilG_13509</name>
</gene>
<feature type="compositionally biased region" description="Polar residues" evidence="1">
    <location>
        <begin position="1"/>
        <end position="15"/>
    </location>
</feature>
<evidence type="ECO:0000256" key="1">
    <source>
        <dbReference type="SAM" id="MobiDB-lite"/>
    </source>
</evidence>
<dbReference type="AlphaFoldDB" id="A0A4P1RVD7"/>
<dbReference type="STRING" id="3871.A0A4P1RVD7"/>
<organism evidence="2 3">
    <name type="scientific">Lupinus angustifolius</name>
    <name type="common">Narrow-leaved blue lupine</name>
    <dbReference type="NCBI Taxonomy" id="3871"/>
    <lineage>
        <taxon>Eukaryota</taxon>
        <taxon>Viridiplantae</taxon>
        <taxon>Streptophyta</taxon>
        <taxon>Embryophyta</taxon>
        <taxon>Tracheophyta</taxon>
        <taxon>Spermatophyta</taxon>
        <taxon>Magnoliopsida</taxon>
        <taxon>eudicotyledons</taxon>
        <taxon>Gunneridae</taxon>
        <taxon>Pentapetalae</taxon>
        <taxon>rosids</taxon>
        <taxon>fabids</taxon>
        <taxon>Fabales</taxon>
        <taxon>Fabaceae</taxon>
        <taxon>Papilionoideae</taxon>
        <taxon>50 kb inversion clade</taxon>
        <taxon>genistoids sensu lato</taxon>
        <taxon>core genistoids</taxon>
        <taxon>Genisteae</taxon>
        <taxon>Lupinus</taxon>
    </lineage>
</organism>
<keyword evidence="3" id="KW-1185">Reference proteome</keyword>
<dbReference type="Pfam" id="PF07911">
    <property type="entry name" value="DUF1677"/>
    <property type="match status" value="1"/>
</dbReference>
<reference evidence="2 3" key="1">
    <citation type="journal article" date="2017" name="Plant Biotechnol. J.">
        <title>A comprehensive draft genome sequence for lupin (Lupinus angustifolius), an emerging health food: insights into plant-microbe interactions and legume evolution.</title>
        <authorList>
            <person name="Hane J.K."/>
            <person name="Ming Y."/>
            <person name="Kamphuis L.G."/>
            <person name="Nelson M.N."/>
            <person name="Garg G."/>
            <person name="Atkins C.A."/>
            <person name="Bayer P.E."/>
            <person name="Bravo A."/>
            <person name="Bringans S."/>
            <person name="Cannon S."/>
            <person name="Edwards D."/>
            <person name="Foley R."/>
            <person name="Gao L.L."/>
            <person name="Harrison M.J."/>
            <person name="Huang W."/>
            <person name="Hurgobin B."/>
            <person name="Li S."/>
            <person name="Liu C.W."/>
            <person name="McGrath A."/>
            <person name="Morahan G."/>
            <person name="Murray J."/>
            <person name="Weller J."/>
            <person name="Jian J."/>
            <person name="Singh K.B."/>
        </authorList>
    </citation>
    <scope>NUCLEOTIDE SEQUENCE [LARGE SCALE GENOMIC DNA]</scope>
    <source>
        <strain evidence="3">cv. Tanjil</strain>
        <tissue evidence="2">Whole plant</tissue>
    </source>
</reference>
<dbReference type="PANTHER" id="PTHR33108">
    <property type="entry name" value="OS01G0745000 PROTEIN"/>
    <property type="match status" value="1"/>
</dbReference>
<proteinExistence type="predicted"/>
<evidence type="ECO:0008006" key="4">
    <source>
        <dbReference type="Google" id="ProtNLM"/>
    </source>
</evidence>
<dbReference type="Gramene" id="OIW18757">
    <property type="protein sequence ID" value="OIW18757"/>
    <property type="gene ID" value="TanjilG_13509"/>
</dbReference>
<dbReference type="InterPro" id="IPR012876">
    <property type="entry name" value="DUF1677_pln"/>
</dbReference>
<dbReference type="PANTHER" id="PTHR33108:SF3">
    <property type="entry name" value="DUF1677 FAMILY PROTEIN"/>
    <property type="match status" value="1"/>
</dbReference>
<protein>
    <recommendedName>
        <fullName evidence="4">DUF1677 family protein</fullName>
    </recommendedName>
</protein>
<name>A0A4P1RVD7_LUPAN</name>